<dbReference type="SUPFAM" id="SSF51182">
    <property type="entry name" value="RmlC-like cupins"/>
    <property type="match status" value="1"/>
</dbReference>
<dbReference type="SUPFAM" id="SSF47413">
    <property type="entry name" value="lambda repressor-like DNA-binding domains"/>
    <property type="match status" value="1"/>
</dbReference>
<feature type="domain" description="HTH cro/C1-type" evidence="2">
    <location>
        <begin position="19"/>
        <end position="73"/>
    </location>
</feature>
<dbReference type="GO" id="GO:0005829">
    <property type="term" value="C:cytosol"/>
    <property type="evidence" value="ECO:0007669"/>
    <property type="project" value="TreeGrafter"/>
</dbReference>
<evidence type="ECO:0000313" key="4">
    <source>
        <dbReference type="Proteomes" id="UP001139207"/>
    </source>
</evidence>
<dbReference type="PANTHER" id="PTHR46797:SF1">
    <property type="entry name" value="METHYLPHOSPHONATE SYNTHASE"/>
    <property type="match status" value="1"/>
</dbReference>
<evidence type="ECO:0000256" key="1">
    <source>
        <dbReference type="ARBA" id="ARBA00023125"/>
    </source>
</evidence>
<dbReference type="GO" id="GO:0003700">
    <property type="term" value="F:DNA-binding transcription factor activity"/>
    <property type="evidence" value="ECO:0007669"/>
    <property type="project" value="TreeGrafter"/>
</dbReference>
<dbReference type="PROSITE" id="PS50943">
    <property type="entry name" value="HTH_CROC1"/>
    <property type="match status" value="1"/>
</dbReference>
<dbReference type="InterPro" id="IPR013096">
    <property type="entry name" value="Cupin_2"/>
</dbReference>
<keyword evidence="1" id="KW-0238">DNA-binding</keyword>
<dbReference type="SMART" id="SM00530">
    <property type="entry name" value="HTH_XRE"/>
    <property type="match status" value="1"/>
</dbReference>
<accession>A0A9X1WJJ5</accession>
<name>A0A9X1WJJ5_9CORY</name>
<dbReference type="InterPro" id="IPR050807">
    <property type="entry name" value="TransReg_Diox_bact_type"/>
</dbReference>
<dbReference type="InterPro" id="IPR010982">
    <property type="entry name" value="Lambda_DNA-bd_dom_sf"/>
</dbReference>
<proteinExistence type="predicted"/>
<protein>
    <submittedName>
        <fullName evidence="3">Helix-turn-helix domain-containing protein</fullName>
    </submittedName>
</protein>
<sequence length="188" mass="20317">MKSLPAESGGYSSRPGRRLRALRQQNRITLDQLSQATGLSKGFLSRVERDVTSPSVASLVTICEVLGVPPGAILDTPDTDLIPLDDAPLVNLGGDGITERLVTPRGRRDLRILHAVIEGHGTGEDELYTMDCTVESVHVISGQFVLQTPDQEIHMHAGDTVTLPGSEPHSWRNPTPEPATVLWVLVTS</sequence>
<organism evidence="3 4">
    <name type="scientific">Corynebacterium kalidii</name>
    <dbReference type="NCBI Taxonomy" id="2931982"/>
    <lineage>
        <taxon>Bacteria</taxon>
        <taxon>Bacillati</taxon>
        <taxon>Actinomycetota</taxon>
        <taxon>Actinomycetes</taxon>
        <taxon>Mycobacteriales</taxon>
        <taxon>Corynebacteriaceae</taxon>
        <taxon>Corynebacterium</taxon>
    </lineage>
</organism>
<dbReference type="Proteomes" id="UP001139207">
    <property type="component" value="Unassembled WGS sequence"/>
</dbReference>
<dbReference type="InterPro" id="IPR014710">
    <property type="entry name" value="RmlC-like_jellyroll"/>
</dbReference>
<gene>
    <name evidence="3" type="ORF">MUN33_08430</name>
</gene>
<dbReference type="Gene3D" id="1.10.260.40">
    <property type="entry name" value="lambda repressor-like DNA-binding domains"/>
    <property type="match status" value="1"/>
</dbReference>
<dbReference type="InterPro" id="IPR011051">
    <property type="entry name" value="RmlC_Cupin_sf"/>
</dbReference>
<dbReference type="EMBL" id="JALIEA010000013">
    <property type="protein sequence ID" value="MCJ7858742.1"/>
    <property type="molecule type" value="Genomic_DNA"/>
</dbReference>
<dbReference type="Pfam" id="PF01381">
    <property type="entry name" value="HTH_3"/>
    <property type="match status" value="1"/>
</dbReference>
<reference evidence="3" key="1">
    <citation type="submission" date="2022-04" db="EMBL/GenBank/DDBJ databases">
        <title>Corynebacterium kalidii LD5P10.</title>
        <authorList>
            <person name="Sun J.Q."/>
        </authorList>
    </citation>
    <scope>NUCLEOTIDE SEQUENCE</scope>
    <source>
        <strain evidence="3">LD5P10</strain>
    </source>
</reference>
<dbReference type="GO" id="GO:0003677">
    <property type="term" value="F:DNA binding"/>
    <property type="evidence" value="ECO:0007669"/>
    <property type="project" value="UniProtKB-KW"/>
</dbReference>
<dbReference type="RefSeq" id="WP_244804481.1">
    <property type="nucleotide sequence ID" value="NZ_JALIEA010000013.1"/>
</dbReference>
<dbReference type="Gene3D" id="2.60.120.10">
    <property type="entry name" value="Jelly Rolls"/>
    <property type="match status" value="1"/>
</dbReference>
<evidence type="ECO:0000259" key="2">
    <source>
        <dbReference type="PROSITE" id="PS50943"/>
    </source>
</evidence>
<dbReference type="CDD" id="cd02209">
    <property type="entry name" value="cupin_XRE_C"/>
    <property type="match status" value="1"/>
</dbReference>
<keyword evidence="4" id="KW-1185">Reference proteome</keyword>
<dbReference type="AlphaFoldDB" id="A0A9X1WJJ5"/>
<dbReference type="Pfam" id="PF07883">
    <property type="entry name" value="Cupin_2"/>
    <property type="match status" value="1"/>
</dbReference>
<evidence type="ECO:0000313" key="3">
    <source>
        <dbReference type="EMBL" id="MCJ7858742.1"/>
    </source>
</evidence>
<dbReference type="PANTHER" id="PTHR46797">
    <property type="entry name" value="HTH-TYPE TRANSCRIPTIONAL REGULATOR"/>
    <property type="match status" value="1"/>
</dbReference>
<comment type="caution">
    <text evidence="3">The sequence shown here is derived from an EMBL/GenBank/DDBJ whole genome shotgun (WGS) entry which is preliminary data.</text>
</comment>
<dbReference type="InterPro" id="IPR001387">
    <property type="entry name" value="Cro/C1-type_HTH"/>
</dbReference>
<dbReference type="CDD" id="cd00093">
    <property type="entry name" value="HTH_XRE"/>
    <property type="match status" value="1"/>
</dbReference>